<comment type="caution">
    <text evidence="1">The sequence shown here is derived from an EMBL/GenBank/DDBJ whole genome shotgun (WGS) entry which is preliminary data.</text>
</comment>
<accession>A0ABD0UD89</accession>
<dbReference type="Proteomes" id="UP001552299">
    <property type="component" value="Unassembled WGS sequence"/>
</dbReference>
<sequence>MTKQIQDILSQADISQISLLVSLPKLFHIIKHTAFFSCKYLHWVDLQHWKGYSQAFGEQRLQIANPTLREKVIVDARKEKYEIGNFNYSTTKIVTCKEGIISFYKRRQIGFEIRHYPEISPSFCEDFRSEFRFPIGESPYT</sequence>
<dbReference type="AlphaFoldDB" id="A0ABD0UD89"/>
<organism evidence="1 2">
    <name type="scientific">Dendrobium thyrsiflorum</name>
    <name type="common">Pinecone-like raceme dendrobium</name>
    <name type="synonym">Orchid</name>
    <dbReference type="NCBI Taxonomy" id="117978"/>
    <lineage>
        <taxon>Eukaryota</taxon>
        <taxon>Viridiplantae</taxon>
        <taxon>Streptophyta</taxon>
        <taxon>Embryophyta</taxon>
        <taxon>Tracheophyta</taxon>
        <taxon>Spermatophyta</taxon>
        <taxon>Magnoliopsida</taxon>
        <taxon>Liliopsida</taxon>
        <taxon>Asparagales</taxon>
        <taxon>Orchidaceae</taxon>
        <taxon>Epidendroideae</taxon>
        <taxon>Malaxideae</taxon>
        <taxon>Dendrobiinae</taxon>
        <taxon>Dendrobium</taxon>
    </lineage>
</organism>
<evidence type="ECO:0000313" key="2">
    <source>
        <dbReference type="Proteomes" id="UP001552299"/>
    </source>
</evidence>
<keyword evidence="2" id="KW-1185">Reference proteome</keyword>
<proteinExistence type="predicted"/>
<gene>
    <name evidence="1" type="ORF">M5K25_018844</name>
</gene>
<evidence type="ECO:0000313" key="1">
    <source>
        <dbReference type="EMBL" id="KAL0910759.1"/>
    </source>
</evidence>
<name>A0ABD0UD89_DENTH</name>
<dbReference type="EMBL" id="JANQDX010000015">
    <property type="protein sequence ID" value="KAL0910759.1"/>
    <property type="molecule type" value="Genomic_DNA"/>
</dbReference>
<reference evidence="1 2" key="1">
    <citation type="journal article" date="2024" name="Plant Biotechnol. J.">
        <title>Dendrobium thyrsiflorum genome and its molecular insights into genes involved in important horticultural traits.</title>
        <authorList>
            <person name="Chen B."/>
            <person name="Wang J.Y."/>
            <person name="Zheng P.J."/>
            <person name="Li K.L."/>
            <person name="Liang Y.M."/>
            <person name="Chen X.F."/>
            <person name="Zhang C."/>
            <person name="Zhao X."/>
            <person name="He X."/>
            <person name="Zhang G.Q."/>
            <person name="Liu Z.J."/>
            <person name="Xu Q."/>
        </authorList>
    </citation>
    <scope>NUCLEOTIDE SEQUENCE [LARGE SCALE GENOMIC DNA]</scope>
    <source>
        <strain evidence="1">GZMU011</strain>
    </source>
</reference>
<protein>
    <submittedName>
        <fullName evidence="1">Uncharacterized protein</fullName>
    </submittedName>
</protein>